<sequence>MYILFYIMYYRKFVFTFVCVFHLSDLSTDWLVTQLEKATTCHSPVETSSSNFVLGVFLYSDCLL</sequence>
<proteinExistence type="predicted"/>
<name>A0A0E9S9V6_ANGAN</name>
<protein>
    <submittedName>
        <fullName evidence="1">Uncharacterized protein</fullName>
    </submittedName>
</protein>
<dbReference type="AlphaFoldDB" id="A0A0E9S9V6"/>
<dbReference type="EMBL" id="GBXM01071299">
    <property type="protein sequence ID" value="JAH37278.1"/>
    <property type="molecule type" value="Transcribed_RNA"/>
</dbReference>
<reference evidence="1" key="2">
    <citation type="journal article" date="2015" name="Fish Shellfish Immunol.">
        <title>Early steps in the European eel (Anguilla anguilla)-Vibrio vulnificus interaction in the gills: Role of the RtxA13 toxin.</title>
        <authorList>
            <person name="Callol A."/>
            <person name="Pajuelo D."/>
            <person name="Ebbesson L."/>
            <person name="Teles M."/>
            <person name="MacKenzie S."/>
            <person name="Amaro C."/>
        </authorList>
    </citation>
    <scope>NUCLEOTIDE SEQUENCE</scope>
</reference>
<evidence type="ECO:0000313" key="1">
    <source>
        <dbReference type="EMBL" id="JAH37278.1"/>
    </source>
</evidence>
<accession>A0A0E9S9V6</accession>
<organism evidence="1">
    <name type="scientific">Anguilla anguilla</name>
    <name type="common">European freshwater eel</name>
    <name type="synonym">Muraena anguilla</name>
    <dbReference type="NCBI Taxonomy" id="7936"/>
    <lineage>
        <taxon>Eukaryota</taxon>
        <taxon>Metazoa</taxon>
        <taxon>Chordata</taxon>
        <taxon>Craniata</taxon>
        <taxon>Vertebrata</taxon>
        <taxon>Euteleostomi</taxon>
        <taxon>Actinopterygii</taxon>
        <taxon>Neopterygii</taxon>
        <taxon>Teleostei</taxon>
        <taxon>Anguilliformes</taxon>
        <taxon>Anguillidae</taxon>
        <taxon>Anguilla</taxon>
    </lineage>
</organism>
<reference evidence="1" key="1">
    <citation type="submission" date="2014-11" db="EMBL/GenBank/DDBJ databases">
        <authorList>
            <person name="Amaro Gonzalez C."/>
        </authorList>
    </citation>
    <scope>NUCLEOTIDE SEQUENCE</scope>
</reference>